<evidence type="ECO:0000313" key="2">
    <source>
        <dbReference type="Proteomes" id="UP000028493"/>
    </source>
</evidence>
<sequence length="111" mass="13107">MKFEYSFAFRDQLHDRFYYLARHIGQVTAQEFLDSFIVGFEGRVNDYPESTPVCMEAADLGFTTYHDYVDPKLQLRAIYRFSESEGVVYPLLFLSTKQSIRQALVQYCLRH</sequence>
<proteinExistence type="predicted"/>
<gene>
    <name evidence="1" type="ORF">XBKB1_2250005</name>
</gene>
<comment type="caution">
    <text evidence="1">The sequence shown here is derived from an EMBL/GenBank/DDBJ whole genome shotgun (WGS) entry which is preliminary data.</text>
</comment>
<dbReference type="HOGENOM" id="CLU_168985_1_0_6"/>
<evidence type="ECO:0000313" key="1">
    <source>
        <dbReference type="EMBL" id="CDH23961.1"/>
    </source>
</evidence>
<dbReference type="AlphaFoldDB" id="A0A077PT35"/>
<dbReference type="EMBL" id="CBSZ010000141">
    <property type="protein sequence ID" value="CDH23961.1"/>
    <property type="molecule type" value="Genomic_DNA"/>
</dbReference>
<reference evidence="1" key="1">
    <citation type="submission" date="2013-07" db="EMBL/GenBank/DDBJ databases">
        <title>Sub-species coevolution in mutualistic symbiosis.</title>
        <authorList>
            <person name="Murfin K."/>
            <person name="Klassen J."/>
            <person name="Lee M."/>
            <person name="Forst S."/>
            <person name="Stock P."/>
            <person name="Goodrich-Blair H."/>
        </authorList>
    </citation>
    <scope>NUCLEOTIDE SEQUENCE [LARGE SCALE GENOMIC DNA]</scope>
    <source>
        <strain evidence="1">Kraussei Becker Underwood</strain>
    </source>
</reference>
<dbReference type="Proteomes" id="UP000028493">
    <property type="component" value="Unassembled WGS sequence"/>
</dbReference>
<accession>A0A077PT35</accession>
<name>A0A077PT35_XENBV</name>
<protein>
    <submittedName>
        <fullName evidence="1">Plasmid stabilization system</fullName>
    </submittedName>
</protein>
<organism evidence="1 2">
    <name type="scientific">Xenorhabdus bovienii str. kraussei Becker Underwood</name>
    <dbReference type="NCBI Taxonomy" id="1398204"/>
    <lineage>
        <taxon>Bacteria</taxon>
        <taxon>Pseudomonadati</taxon>
        <taxon>Pseudomonadota</taxon>
        <taxon>Gammaproteobacteria</taxon>
        <taxon>Enterobacterales</taxon>
        <taxon>Morganellaceae</taxon>
        <taxon>Xenorhabdus</taxon>
    </lineage>
</organism>